<keyword evidence="19" id="KW-1185">Reference proteome</keyword>
<dbReference type="AlphaFoldDB" id="A0A562VA94"/>
<feature type="active site" description="Proton donor; for beta-elimination activity" evidence="15">
    <location>
        <position position="61"/>
    </location>
</feature>
<dbReference type="CDD" id="cd08966">
    <property type="entry name" value="EcFpg-like_N"/>
    <property type="match status" value="1"/>
</dbReference>
<dbReference type="InterPro" id="IPR012319">
    <property type="entry name" value="FPG_cat"/>
</dbReference>
<keyword evidence="9 15" id="KW-0238">DNA-binding</keyword>
<dbReference type="GO" id="GO:0034039">
    <property type="term" value="F:8-oxo-7,8-dihydroguanine DNA N-glycosylase activity"/>
    <property type="evidence" value="ECO:0007669"/>
    <property type="project" value="TreeGrafter"/>
</dbReference>
<evidence type="ECO:0000256" key="11">
    <source>
        <dbReference type="ARBA" id="ARBA00023239"/>
    </source>
</evidence>
<evidence type="ECO:0000256" key="14">
    <source>
        <dbReference type="ARBA" id="ARBA00044632"/>
    </source>
</evidence>
<keyword evidence="8 15" id="KW-0862">Zinc</keyword>
<evidence type="ECO:0000256" key="10">
    <source>
        <dbReference type="ARBA" id="ARBA00023204"/>
    </source>
</evidence>
<keyword evidence="12 15" id="KW-0511">Multifunctional enzyme</keyword>
<dbReference type="InterPro" id="IPR015887">
    <property type="entry name" value="DNA_glyclase_Znf_dom_DNA_BS"/>
</dbReference>
<keyword evidence="7 15" id="KW-0378">Hydrolase</keyword>
<keyword evidence="13 15" id="KW-0326">Glycosidase</keyword>
<dbReference type="PROSITE" id="PS51066">
    <property type="entry name" value="ZF_FPG_2"/>
    <property type="match status" value="1"/>
</dbReference>
<feature type="binding site" evidence="15">
    <location>
        <position position="95"/>
    </location>
    <ligand>
        <name>DNA</name>
        <dbReference type="ChEBI" id="CHEBI:16991"/>
    </ligand>
</feature>
<evidence type="ECO:0000256" key="1">
    <source>
        <dbReference type="ARBA" id="ARBA00001668"/>
    </source>
</evidence>
<evidence type="ECO:0000256" key="9">
    <source>
        <dbReference type="ARBA" id="ARBA00023125"/>
    </source>
</evidence>
<dbReference type="GO" id="GO:0006284">
    <property type="term" value="P:base-excision repair"/>
    <property type="evidence" value="ECO:0007669"/>
    <property type="project" value="InterPro"/>
</dbReference>
<dbReference type="Proteomes" id="UP000321617">
    <property type="component" value="Unassembled WGS sequence"/>
</dbReference>
<feature type="active site" description="Proton donor" evidence="15">
    <location>
        <position position="3"/>
    </location>
</feature>
<evidence type="ECO:0000256" key="8">
    <source>
        <dbReference type="ARBA" id="ARBA00022833"/>
    </source>
</evidence>
<reference evidence="18 19" key="1">
    <citation type="journal article" date="2013" name="Stand. Genomic Sci.">
        <title>Genomic Encyclopedia of Type Strains, Phase I: The one thousand microbial genomes (KMG-I) project.</title>
        <authorList>
            <person name="Kyrpides N.C."/>
            <person name="Woyke T."/>
            <person name="Eisen J.A."/>
            <person name="Garrity G."/>
            <person name="Lilburn T.G."/>
            <person name="Beck B.J."/>
            <person name="Whitman W.B."/>
            <person name="Hugenholtz P."/>
            <person name="Klenk H.P."/>
        </authorList>
    </citation>
    <scope>NUCLEOTIDE SEQUENCE [LARGE SCALE GENOMIC DNA]</scope>
    <source>
        <strain evidence="18 19">DSM 45044</strain>
    </source>
</reference>
<dbReference type="GO" id="GO:0008270">
    <property type="term" value="F:zinc ion binding"/>
    <property type="evidence" value="ECO:0007669"/>
    <property type="project" value="UniProtKB-UniRule"/>
</dbReference>
<dbReference type="InterPro" id="IPR000214">
    <property type="entry name" value="Znf_DNA_glyclase/AP_lyase"/>
</dbReference>
<evidence type="ECO:0000256" key="6">
    <source>
        <dbReference type="ARBA" id="ARBA00022771"/>
    </source>
</evidence>
<keyword evidence="11 15" id="KW-0456">Lyase</keyword>
<evidence type="ECO:0000256" key="15">
    <source>
        <dbReference type="HAMAP-Rule" id="MF_00103"/>
    </source>
</evidence>
<dbReference type="InterPro" id="IPR020629">
    <property type="entry name" value="FPG_Glyclase"/>
</dbReference>
<dbReference type="RefSeq" id="WP_147132491.1">
    <property type="nucleotide sequence ID" value="NZ_BAABIJ010000001.1"/>
</dbReference>
<dbReference type="GO" id="GO:0006979">
    <property type="term" value="P:response to oxidative stress"/>
    <property type="evidence" value="ECO:0007669"/>
    <property type="project" value="UniProtKB-ARBA"/>
</dbReference>
<comment type="similarity">
    <text evidence="2 15">Belongs to the FPG family.</text>
</comment>
<accession>A0A562VA94</accession>
<dbReference type="SUPFAM" id="SSF81624">
    <property type="entry name" value="N-terminal domain of MutM-like DNA repair proteins"/>
    <property type="match status" value="1"/>
</dbReference>
<evidence type="ECO:0000256" key="4">
    <source>
        <dbReference type="ARBA" id="ARBA00022723"/>
    </source>
</evidence>
<comment type="caution">
    <text evidence="18">The sequence shown here is derived from an EMBL/GenBank/DDBJ whole genome shotgun (WGS) entry which is preliminary data.</text>
</comment>
<feature type="active site" description="Schiff-base intermediate with DNA" evidence="15">
    <location>
        <position position="2"/>
    </location>
</feature>
<dbReference type="NCBIfam" id="TIGR00577">
    <property type="entry name" value="fpg"/>
    <property type="match status" value="1"/>
</dbReference>
<organism evidence="18 19">
    <name type="scientific">Stackebrandtia albiflava</name>
    <dbReference type="NCBI Taxonomy" id="406432"/>
    <lineage>
        <taxon>Bacteria</taxon>
        <taxon>Bacillati</taxon>
        <taxon>Actinomycetota</taxon>
        <taxon>Actinomycetes</taxon>
        <taxon>Glycomycetales</taxon>
        <taxon>Glycomycetaceae</taxon>
        <taxon>Stackebrandtia</taxon>
    </lineage>
</organism>
<evidence type="ECO:0000256" key="3">
    <source>
        <dbReference type="ARBA" id="ARBA00011245"/>
    </source>
</evidence>
<evidence type="ECO:0000256" key="7">
    <source>
        <dbReference type="ARBA" id="ARBA00022801"/>
    </source>
</evidence>
<dbReference type="Pfam" id="PF06831">
    <property type="entry name" value="H2TH"/>
    <property type="match status" value="1"/>
</dbReference>
<dbReference type="GO" id="GO:0003684">
    <property type="term" value="F:damaged DNA binding"/>
    <property type="evidence" value="ECO:0007669"/>
    <property type="project" value="InterPro"/>
</dbReference>
<evidence type="ECO:0000256" key="2">
    <source>
        <dbReference type="ARBA" id="ARBA00009409"/>
    </source>
</evidence>
<feature type="binding site" evidence="15">
    <location>
        <position position="115"/>
    </location>
    <ligand>
        <name>DNA</name>
        <dbReference type="ChEBI" id="CHEBI:16991"/>
    </ligand>
</feature>
<dbReference type="EC" id="4.2.99.18" evidence="15"/>
<comment type="catalytic activity">
    <reaction evidence="14 15">
        <text>2'-deoxyribonucleotide-(2'-deoxyribose 5'-phosphate)-2'-deoxyribonucleotide-DNA = a 3'-end 2'-deoxyribonucleotide-(2,3-dehydro-2,3-deoxyribose 5'-phosphate)-DNA + a 5'-end 5'-phospho-2'-deoxyribonucleoside-DNA + H(+)</text>
        <dbReference type="Rhea" id="RHEA:66592"/>
        <dbReference type="Rhea" id="RHEA-COMP:13180"/>
        <dbReference type="Rhea" id="RHEA-COMP:16897"/>
        <dbReference type="Rhea" id="RHEA-COMP:17067"/>
        <dbReference type="ChEBI" id="CHEBI:15378"/>
        <dbReference type="ChEBI" id="CHEBI:136412"/>
        <dbReference type="ChEBI" id="CHEBI:157695"/>
        <dbReference type="ChEBI" id="CHEBI:167181"/>
        <dbReference type="EC" id="4.2.99.18"/>
    </reaction>
</comment>
<dbReference type="NCBIfam" id="NF002211">
    <property type="entry name" value="PRK01103.1"/>
    <property type="match status" value="1"/>
</dbReference>
<dbReference type="SMART" id="SM01232">
    <property type="entry name" value="H2TH"/>
    <property type="match status" value="1"/>
</dbReference>
<keyword evidence="5 15" id="KW-0227">DNA damage</keyword>
<name>A0A562VA94_9ACTN</name>
<dbReference type="EC" id="3.2.2.23" evidence="15"/>
<dbReference type="InterPro" id="IPR035937">
    <property type="entry name" value="FPG_N"/>
</dbReference>
<dbReference type="PROSITE" id="PS01242">
    <property type="entry name" value="ZF_FPG_1"/>
    <property type="match status" value="1"/>
</dbReference>
<keyword evidence="4 15" id="KW-0479">Metal-binding</keyword>
<comment type="catalytic activity">
    <reaction evidence="1 15">
        <text>Hydrolysis of DNA containing ring-opened 7-methylguanine residues, releasing 2,6-diamino-4-hydroxy-5-(N-methyl)formamidopyrimidine.</text>
        <dbReference type="EC" id="3.2.2.23"/>
    </reaction>
</comment>
<feature type="domain" description="FPG-type" evidence="16">
    <location>
        <begin position="243"/>
        <end position="277"/>
    </location>
</feature>
<dbReference type="HAMAP" id="MF_00103">
    <property type="entry name" value="Fapy_DNA_glycosyl"/>
    <property type="match status" value="1"/>
</dbReference>
<comment type="function">
    <text evidence="15">Involved in base excision repair of DNA damaged by oxidation or by mutagenic agents. Acts as DNA glycosylase that recognizes and removes damaged bases. Has a preference for oxidized purines, such as 7,8-dihydro-8-oxoguanine (8-oxoG). Has AP (apurinic/apyrimidinic) lyase activity and introduces nicks in the DNA strand. Cleaves the DNA backbone by beta-delta elimination to generate a single-strand break at the site of the removed base with both 3'- and 5'-phosphates.</text>
</comment>
<dbReference type="InterPro" id="IPR010663">
    <property type="entry name" value="Znf_FPG/IleRS"/>
</dbReference>
<evidence type="ECO:0000259" key="17">
    <source>
        <dbReference type="PROSITE" id="PS51068"/>
    </source>
</evidence>
<evidence type="ECO:0000259" key="16">
    <source>
        <dbReference type="PROSITE" id="PS51066"/>
    </source>
</evidence>
<dbReference type="FunFam" id="1.10.8.50:FF:000003">
    <property type="entry name" value="Formamidopyrimidine-DNA glycosylase"/>
    <property type="match status" value="1"/>
</dbReference>
<dbReference type="Pfam" id="PF01149">
    <property type="entry name" value="Fapy_DNA_glyco"/>
    <property type="match status" value="1"/>
</dbReference>
<protein>
    <recommendedName>
        <fullName evidence="15">Formamidopyrimidine-DNA glycosylase</fullName>
        <shortName evidence="15">Fapy-DNA glycosylase</shortName>
        <ecNumber evidence="15">3.2.2.23</ecNumber>
    </recommendedName>
    <alternativeName>
        <fullName evidence="15">DNA-(apurinic or apyrimidinic site) lyase MutM</fullName>
        <shortName evidence="15">AP lyase MutM</shortName>
        <ecNumber evidence="15">4.2.99.18</ecNumber>
    </alternativeName>
</protein>
<dbReference type="OrthoDB" id="9800855at2"/>
<dbReference type="InterPro" id="IPR010979">
    <property type="entry name" value="Ribosomal_uS13-like_H2TH"/>
</dbReference>
<dbReference type="PANTHER" id="PTHR22993:SF9">
    <property type="entry name" value="FORMAMIDOPYRIMIDINE-DNA GLYCOSYLASE"/>
    <property type="match status" value="1"/>
</dbReference>
<sequence length="283" mass="31203">MPELPEVETVRRGVAEWVTGREIATVEVRHPRAVRRHLAGPVDFAERLTGAIVTGARRRGKFMWLPLDTGDALLCHLGMSGQLLIQPPAAPDGPHLRVRLGFTEGDTELRFVDQRTFGEMLVSVDGAELPGQIAHIARDVYDPLFDAAAFSAALRTRRSEVKRALLDQSLISGVGNIYADETLWRTMVHGGRPTESLTADQVTAMLGHLRDVFDAALAQGGTSFDSLYVKVNGESGYFDRSLEVYGREGLPCRRCGTAVVREKFTNRSSFYCPRCQPPAHMTP</sequence>
<dbReference type="GO" id="GO:0003690">
    <property type="term" value="F:double-stranded DNA binding"/>
    <property type="evidence" value="ECO:0007669"/>
    <property type="project" value="UniProtKB-ARBA"/>
</dbReference>
<comment type="subunit">
    <text evidence="3 15">Monomer.</text>
</comment>
<dbReference type="GO" id="GO:0140078">
    <property type="term" value="F:class I DNA-(apurinic or apyrimidinic site) endonuclease activity"/>
    <property type="evidence" value="ECO:0007669"/>
    <property type="project" value="UniProtKB-EC"/>
</dbReference>
<gene>
    <name evidence="15" type="primary">mutM</name>
    <name evidence="15" type="synonym">fpg</name>
    <name evidence="18" type="ORF">LX16_0512</name>
</gene>
<dbReference type="PANTHER" id="PTHR22993">
    <property type="entry name" value="FORMAMIDOPYRIMIDINE-DNA GLYCOSYLASE"/>
    <property type="match status" value="1"/>
</dbReference>
<dbReference type="SUPFAM" id="SSF46946">
    <property type="entry name" value="S13-like H2TH domain"/>
    <property type="match status" value="1"/>
</dbReference>
<dbReference type="PROSITE" id="PS51068">
    <property type="entry name" value="FPG_CAT"/>
    <property type="match status" value="1"/>
</dbReference>
<dbReference type="Gene3D" id="3.20.190.10">
    <property type="entry name" value="MutM-like, N-terminal"/>
    <property type="match status" value="1"/>
</dbReference>
<comment type="cofactor">
    <cofactor evidence="15">
        <name>Zn(2+)</name>
        <dbReference type="ChEBI" id="CHEBI:29105"/>
    </cofactor>
    <text evidence="15">Binds 1 zinc ion per subunit.</text>
</comment>
<proteinExistence type="inferred from homology"/>
<dbReference type="SUPFAM" id="SSF57716">
    <property type="entry name" value="Glucocorticoid receptor-like (DNA-binding domain)"/>
    <property type="match status" value="1"/>
</dbReference>
<feature type="binding site" evidence="15">
    <location>
        <position position="157"/>
    </location>
    <ligand>
        <name>DNA</name>
        <dbReference type="ChEBI" id="CHEBI:16991"/>
    </ligand>
</feature>
<keyword evidence="10 15" id="KW-0234">DNA repair</keyword>
<evidence type="ECO:0000313" key="18">
    <source>
        <dbReference type="EMBL" id="TWJ14820.1"/>
    </source>
</evidence>
<evidence type="ECO:0000256" key="12">
    <source>
        <dbReference type="ARBA" id="ARBA00023268"/>
    </source>
</evidence>
<dbReference type="InterPro" id="IPR015886">
    <property type="entry name" value="H2TH_FPG"/>
</dbReference>
<evidence type="ECO:0000313" key="19">
    <source>
        <dbReference type="Proteomes" id="UP000321617"/>
    </source>
</evidence>
<dbReference type="Gene3D" id="1.10.8.50">
    <property type="match status" value="1"/>
</dbReference>
<feature type="active site" description="Proton donor; for delta-elimination activity" evidence="15">
    <location>
        <position position="267"/>
    </location>
</feature>
<feature type="domain" description="Formamidopyrimidine-DNA glycosylase catalytic" evidence="17">
    <location>
        <begin position="2"/>
        <end position="118"/>
    </location>
</feature>
<keyword evidence="6 15" id="KW-0863">Zinc-finger</keyword>
<dbReference type="SMART" id="SM00898">
    <property type="entry name" value="Fapy_DNA_glyco"/>
    <property type="match status" value="1"/>
</dbReference>
<evidence type="ECO:0000256" key="5">
    <source>
        <dbReference type="ARBA" id="ARBA00022763"/>
    </source>
</evidence>
<dbReference type="EMBL" id="VLLL01000005">
    <property type="protein sequence ID" value="TWJ14820.1"/>
    <property type="molecule type" value="Genomic_DNA"/>
</dbReference>
<evidence type="ECO:0000256" key="13">
    <source>
        <dbReference type="ARBA" id="ARBA00023295"/>
    </source>
</evidence>
<dbReference type="Pfam" id="PF06827">
    <property type="entry name" value="zf-FPG_IleRS"/>
    <property type="match status" value="1"/>
</dbReference>